<sequence length="105" mass="10812">MTSGHGHEAIVGPRRQATAAPVPGPGHREPRTPAYFAPPPPAIPPVEPASRRLPAPPRRIADAHLRSATAGNGSDRGNRMDPAVVISALVMIGLAVAVIVGLLTN</sequence>
<evidence type="ECO:0000313" key="3">
    <source>
        <dbReference type="EMBL" id="GAC84173.1"/>
    </source>
</evidence>
<accession>A0ABQ0IKT4</accession>
<evidence type="ECO:0000256" key="1">
    <source>
        <dbReference type="SAM" id="MobiDB-lite"/>
    </source>
</evidence>
<feature type="transmembrane region" description="Helical" evidence="2">
    <location>
        <begin position="83"/>
        <end position="103"/>
    </location>
</feature>
<gene>
    <name evidence="3" type="ORF">GP2_018_00960</name>
</gene>
<keyword evidence="4" id="KW-1185">Reference proteome</keyword>
<name>A0ABQ0IKT4_9ACTN</name>
<evidence type="ECO:0000313" key="4">
    <source>
        <dbReference type="Proteomes" id="UP000035021"/>
    </source>
</evidence>
<comment type="caution">
    <text evidence="3">The sequence shown here is derived from an EMBL/GenBank/DDBJ whole genome shotgun (WGS) entry which is preliminary data.</text>
</comment>
<keyword evidence="2" id="KW-1133">Transmembrane helix</keyword>
<protein>
    <submittedName>
        <fullName evidence="3">Uncharacterized protein</fullName>
    </submittedName>
</protein>
<feature type="compositionally biased region" description="Pro residues" evidence="1">
    <location>
        <begin position="36"/>
        <end position="47"/>
    </location>
</feature>
<dbReference type="EMBL" id="BAOQ01000018">
    <property type="protein sequence ID" value="GAC84173.1"/>
    <property type="molecule type" value="Genomic_DNA"/>
</dbReference>
<feature type="region of interest" description="Disordered" evidence="1">
    <location>
        <begin position="1"/>
        <end position="80"/>
    </location>
</feature>
<dbReference type="Proteomes" id="UP000035021">
    <property type="component" value="Unassembled WGS sequence"/>
</dbReference>
<dbReference type="RefSeq" id="WP_006900407.1">
    <property type="nucleotide sequence ID" value="NZ_BAOQ01000018.1"/>
</dbReference>
<keyword evidence="2" id="KW-0812">Transmembrane</keyword>
<organism evidence="3 4">
    <name type="scientific">Gordonia paraffinivorans NBRC 108238</name>
    <dbReference type="NCBI Taxonomy" id="1223543"/>
    <lineage>
        <taxon>Bacteria</taxon>
        <taxon>Bacillati</taxon>
        <taxon>Actinomycetota</taxon>
        <taxon>Actinomycetes</taxon>
        <taxon>Mycobacteriales</taxon>
        <taxon>Gordoniaceae</taxon>
        <taxon>Gordonia</taxon>
    </lineage>
</organism>
<reference evidence="3 4" key="1">
    <citation type="submission" date="2013-02" db="EMBL/GenBank/DDBJ databases">
        <title>Whole genome shotgun sequence of Gordonia paraffinivorans NBRC 108238.</title>
        <authorList>
            <person name="Isaki-Nakamura S."/>
            <person name="Hosoyama A."/>
            <person name="Tsuchikane K."/>
            <person name="Ando Y."/>
            <person name="Baba S."/>
            <person name="Ohji S."/>
            <person name="Hamada M."/>
            <person name="Tamura T."/>
            <person name="Yamazoe A."/>
            <person name="Yamazaki S."/>
            <person name="Fujita N."/>
        </authorList>
    </citation>
    <scope>NUCLEOTIDE SEQUENCE [LARGE SCALE GENOMIC DNA]</scope>
    <source>
        <strain evidence="3 4">NBRC 108238</strain>
    </source>
</reference>
<evidence type="ECO:0000256" key="2">
    <source>
        <dbReference type="SAM" id="Phobius"/>
    </source>
</evidence>
<proteinExistence type="predicted"/>
<keyword evidence="2" id="KW-0472">Membrane</keyword>